<reference evidence="8 9" key="1">
    <citation type="submission" date="2018-01" db="EMBL/GenBank/DDBJ databases">
        <title>The draft genome sequence of Halioglobus japonicus S1-36.</title>
        <authorList>
            <person name="Du Z.-J."/>
            <person name="Shi M.-J."/>
        </authorList>
    </citation>
    <scope>NUCLEOTIDE SEQUENCE [LARGE SCALE GENOMIC DNA]</scope>
    <source>
        <strain evidence="8 9">S1-36</strain>
    </source>
</reference>
<dbReference type="GO" id="GO:0006004">
    <property type="term" value="P:fucose metabolic process"/>
    <property type="evidence" value="ECO:0007669"/>
    <property type="project" value="InterPro"/>
</dbReference>
<dbReference type="Gene3D" id="3.20.20.80">
    <property type="entry name" value="Glycosidases"/>
    <property type="match status" value="1"/>
</dbReference>
<dbReference type="PANTHER" id="PTHR10030:SF37">
    <property type="entry name" value="ALPHA-L-FUCOSIDASE-RELATED"/>
    <property type="match status" value="1"/>
</dbReference>
<evidence type="ECO:0000313" key="9">
    <source>
        <dbReference type="Proteomes" id="UP000235162"/>
    </source>
</evidence>
<keyword evidence="9" id="KW-1185">Reference proteome</keyword>
<feature type="domain" description="Glycoside hydrolase family 29 N-terminal" evidence="7">
    <location>
        <begin position="37"/>
        <end position="355"/>
    </location>
</feature>
<proteinExistence type="inferred from homology"/>
<evidence type="ECO:0000256" key="1">
    <source>
        <dbReference type="ARBA" id="ARBA00004071"/>
    </source>
</evidence>
<dbReference type="GO" id="GO:0005764">
    <property type="term" value="C:lysosome"/>
    <property type="evidence" value="ECO:0007669"/>
    <property type="project" value="TreeGrafter"/>
</dbReference>
<dbReference type="Pfam" id="PF01120">
    <property type="entry name" value="Alpha_L_fucos"/>
    <property type="match status" value="1"/>
</dbReference>
<gene>
    <name evidence="8" type="ORF">C0029_15865</name>
</gene>
<evidence type="ECO:0000256" key="3">
    <source>
        <dbReference type="ARBA" id="ARBA00012662"/>
    </source>
</evidence>
<dbReference type="AlphaFoldDB" id="A0AAP8SMA3"/>
<keyword evidence="4" id="KW-0732">Signal</keyword>
<dbReference type="EC" id="3.2.1.51" evidence="3"/>
<keyword evidence="5" id="KW-0378">Hydrolase</keyword>
<evidence type="ECO:0000256" key="2">
    <source>
        <dbReference type="ARBA" id="ARBA00007951"/>
    </source>
</evidence>
<keyword evidence="6" id="KW-0326">Glycosidase</keyword>
<comment type="similarity">
    <text evidence="2">Belongs to the glycosyl hydrolase 29 family.</text>
</comment>
<accession>A0AAP8SMA3</accession>
<dbReference type="RefSeq" id="WP_084201019.1">
    <property type="nucleotide sequence ID" value="NZ_BMYL01000004.1"/>
</dbReference>
<evidence type="ECO:0000313" key="8">
    <source>
        <dbReference type="EMBL" id="PLW85201.1"/>
    </source>
</evidence>
<dbReference type="InterPro" id="IPR057739">
    <property type="entry name" value="Glyco_hydro_29_N"/>
</dbReference>
<organism evidence="8 9">
    <name type="scientific">Halioglobus japonicus</name>
    <dbReference type="NCBI Taxonomy" id="930805"/>
    <lineage>
        <taxon>Bacteria</taxon>
        <taxon>Pseudomonadati</taxon>
        <taxon>Pseudomonadota</taxon>
        <taxon>Gammaproteobacteria</taxon>
        <taxon>Cellvibrionales</taxon>
        <taxon>Halieaceae</taxon>
        <taxon>Halioglobus</taxon>
    </lineage>
</organism>
<dbReference type="InterPro" id="IPR013780">
    <property type="entry name" value="Glyco_hydro_b"/>
</dbReference>
<dbReference type="GO" id="GO:0016139">
    <property type="term" value="P:glycoside catabolic process"/>
    <property type="evidence" value="ECO:0007669"/>
    <property type="project" value="TreeGrafter"/>
</dbReference>
<dbReference type="GO" id="GO:0004560">
    <property type="term" value="F:alpha-L-fucosidase activity"/>
    <property type="evidence" value="ECO:0007669"/>
    <property type="project" value="InterPro"/>
</dbReference>
<comment type="function">
    <text evidence="1">Alpha-L-fucosidase is responsible for hydrolyzing the alpha-1,6-linked fucose joined to the reducing-end N-acetylglucosamine of the carbohydrate moieties of glycoproteins.</text>
</comment>
<sequence length="598" mass="67094">MSQTAFDLEIFGKRILLSLLLLGYCVAGFTAEPVFQGPYAGETEQQRDARLAWWREARFGLFIHWGVYAVPAGNHKGQQIDNIGEWIMHYGQIPVAEYQQYAKGFNPVNYDPDAWVRMAKNAGMKYIVITAKHHDGFALFDTTASDWNIVKATPYGKDVLKPLAEAAQRHGIKLGFYYSQAQDWVHPGGSTWEGRWDPAQEGSMDDYLRDIAVPQVRELLTNYGEVSILWWDTPIDMTPERASMFDGLIDLQPGIIVNDRLLYGVDGDLRTPEQHIPATGLDFDWEACQTMNTTWGYKSYDDDWKSSEQLIRNLIDVASKGGNYLLNVGPMATGEIPQPSIERLSDVGEWMSINGASIHGTTASPFVRLKWGRATKKEFPNATVLYLHVFDWPGDGILRVDGLHSEVTGAYFMADFQQQIPVEKTATGTVLQLPEKPLDKTATVIVLKVKGTLEVERILPKQDSDGALVLALDDVNIHNPGYGGRLELRQEDDSPAYLDGWTDYRSQIDWLVQIDKGGTFELYAEVSAKNSAGFLMIVNDTEAPFILTPTDSEARFQRQSLGRVTLMPGESKIQVHPQESLWNPIQLRSVTLIPVSEE</sequence>
<dbReference type="SMART" id="SM00812">
    <property type="entry name" value="Alpha_L_fucos"/>
    <property type="match status" value="1"/>
</dbReference>
<comment type="caution">
    <text evidence="8">The sequence shown here is derived from an EMBL/GenBank/DDBJ whole genome shotgun (WGS) entry which is preliminary data.</text>
</comment>
<dbReference type="EMBL" id="PKUR01000004">
    <property type="protein sequence ID" value="PLW85201.1"/>
    <property type="molecule type" value="Genomic_DNA"/>
</dbReference>
<dbReference type="PANTHER" id="PTHR10030">
    <property type="entry name" value="ALPHA-L-FUCOSIDASE"/>
    <property type="match status" value="1"/>
</dbReference>
<dbReference type="Gene3D" id="2.60.120.260">
    <property type="entry name" value="Galactose-binding domain-like"/>
    <property type="match status" value="1"/>
</dbReference>
<dbReference type="InterPro" id="IPR016286">
    <property type="entry name" value="FUC_metazoa-typ"/>
</dbReference>
<dbReference type="PRINTS" id="PR00741">
    <property type="entry name" value="GLHYDRLASE29"/>
</dbReference>
<dbReference type="Gene3D" id="2.60.40.1180">
    <property type="entry name" value="Golgi alpha-mannosidase II"/>
    <property type="match status" value="1"/>
</dbReference>
<dbReference type="SUPFAM" id="SSF51445">
    <property type="entry name" value="(Trans)glycosidases"/>
    <property type="match status" value="1"/>
</dbReference>
<evidence type="ECO:0000256" key="4">
    <source>
        <dbReference type="ARBA" id="ARBA00022729"/>
    </source>
</evidence>
<evidence type="ECO:0000256" key="6">
    <source>
        <dbReference type="ARBA" id="ARBA00023295"/>
    </source>
</evidence>
<protein>
    <recommendedName>
        <fullName evidence="3">alpha-L-fucosidase</fullName>
        <ecNumber evidence="3">3.2.1.51</ecNumber>
    </recommendedName>
</protein>
<evidence type="ECO:0000256" key="5">
    <source>
        <dbReference type="ARBA" id="ARBA00022801"/>
    </source>
</evidence>
<evidence type="ECO:0000259" key="7">
    <source>
        <dbReference type="Pfam" id="PF01120"/>
    </source>
</evidence>
<dbReference type="InterPro" id="IPR000933">
    <property type="entry name" value="Glyco_hydro_29"/>
</dbReference>
<dbReference type="InterPro" id="IPR017853">
    <property type="entry name" value="GH"/>
</dbReference>
<name>A0AAP8SMA3_9GAMM</name>
<dbReference type="Proteomes" id="UP000235162">
    <property type="component" value="Unassembled WGS sequence"/>
</dbReference>